<feature type="domain" description="Homeobox" evidence="4">
    <location>
        <begin position="123"/>
        <end position="183"/>
    </location>
</feature>
<gene>
    <name evidence="5" type="ORF">VNI00_013960</name>
</gene>
<evidence type="ECO:0000256" key="1">
    <source>
        <dbReference type="PROSITE-ProRule" id="PRU00108"/>
    </source>
</evidence>
<keyword evidence="1 2" id="KW-0539">Nucleus</keyword>
<keyword evidence="1 2" id="KW-0371">Homeobox</keyword>
<dbReference type="PANTHER" id="PTHR46255:SF3">
    <property type="entry name" value="HOMEOBOX DOMAIN-CONTAINING PROTEIN"/>
    <property type="match status" value="1"/>
</dbReference>
<feature type="region of interest" description="Disordered" evidence="3">
    <location>
        <begin position="385"/>
        <end position="457"/>
    </location>
</feature>
<evidence type="ECO:0000256" key="2">
    <source>
        <dbReference type="RuleBase" id="RU000682"/>
    </source>
</evidence>
<evidence type="ECO:0000259" key="4">
    <source>
        <dbReference type="PROSITE" id="PS50071"/>
    </source>
</evidence>
<dbReference type="SUPFAM" id="SSF46689">
    <property type="entry name" value="Homeodomain-like"/>
    <property type="match status" value="1"/>
</dbReference>
<feature type="compositionally biased region" description="Polar residues" evidence="3">
    <location>
        <begin position="448"/>
        <end position="457"/>
    </location>
</feature>
<dbReference type="InterPro" id="IPR001356">
    <property type="entry name" value="HD"/>
</dbReference>
<keyword evidence="6" id="KW-1185">Reference proteome</keyword>
<dbReference type="Pfam" id="PF00046">
    <property type="entry name" value="Homeodomain"/>
    <property type="match status" value="1"/>
</dbReference>
<feature type="compositionally biased region" description="Polar residues" evidence="3">
    <location>
        <begin position="109"/>
        <end position="118"/>
    </location>
</feature>
<feature type="compositionally biased region" description="Low complexity" evidence="3">
    <location>
        <begin position="48"/>
        <end position="59"/>
    </location>
</feature>
<dbReference type="GO" id="GO:1990837">
    <property type="term" value="F:sequence-specific double-stranded DNA binding"/>
    <property type="evidence" value="ECO:0007669"/>
    <property type="project" value="TreeGrafter"/>
</dbReference>
<sequence length="457" mass="50065">MSKSRSRSPTPPTNNSPTNPAHSASRQETHETSNTEERAPEPSFPLPSSHRAIASSSRIRPLEEDESTPAQPMTKRMRTGSPIHERRSDRSSPSSDSQGGLADTEEVEQIQSADNTKTPPAVPKKKRTRTLTTPHQSAVLHALLSQSRFPTTAMREEVGRAIGLSARKVQIWFQNQRQKARRPRNQPEATLSRPPQYGPFPSVQDTDVVNLYPRPQNIGRSDMGVTAFTDSERDDRRRYEPLPTHSVPPSRLLGPGVPGYSSQVEGRVSPEMSPVAGPSHASRPLQSYRRSLSPPRHYPLQVPNPPAYAGRSRDPSRTLPPLTFPFPARHPISSSIRSAPATLPPPLPFQHRSLSPEVLAHAGSSTAIPPPFTLQPQPQWDDPVFTSVPRTGTSTWSQSSTLRGESISPSTSRIGPIQEEPPSVSDSPPATRGGRYDPVRGSIVPYQSPESPKSTDP</sequence>
<accession>A0AAW0BWE6</accession>
<feature type="region of interest" description="Disordered" evidence="3">
    <location>
        <begin position="1"/>
        <end position="137"/>
    </location>
</feature>
<dbReference type="CDD" id="cd00086">
    <property type="entry name" value="homeodomain"/>
    <property type="match status" value="1"/>
</dbReference>
<comment type="caution">
    <text evidence="5">The sequence shown here is derived from an EMBL/GenBank/DDBJ whole genome shotgun (WGS) entry which is preliminary data.</text>
</comment>
<organism evidence="5 6">
    <name type="scientific">Paramarasmius palmivorus</name>
    <dbReference type="NCBI Taxonomy" id="297713"/>
    <lineage>
        <taxon>Eukaryota</taxon>
        <taxon>Fungi</taxon>
        <taxon>Dikarya</taxon>
        <taxon>Basidiomycota</taxon>
        <taxon>Agaricomycotina</taxon>
        <taxon>Agaricomycetes</taxon>
        <taxon>Agaricomycetidae</taxon>
        <taxon>Agaricales</taxon>
        <taxon>Marasmiineae</taxon>
        <taxon>Marasmiaceae</taxon>
        <taxon>Paramarasmius</taxon>
    </lineage>
</organism>
<dbReference type="PANTHER" id="PTHR46255">
    <property type="entry name" value="SHORT STATURE HOMEOBOX"/>
    <property type="match status" value="1"/>
</dbReference>
<dbReference type="SMART" id="SM00389">
    <property type="entry name" value="HOX"/>
    <property type="match status" value="1"/>
</dbReference>
<comment type="subcellular location">
    <subcellularLocation>
        <location evidence="1 2">Nucleus</location>
    </subcellularLocation>
</comment>
<feature type="region of interest" description="Disordered" evidence="3">
    <location>
        <begin position="175"/>
        <end position="350"/>
    </location>
</feature>
<reference evidence="5 6" key="1">
    <citation type="submission" date="2024-01" db="EMBL/GenBank/DDBJ databases">
        <title>A draft genome for a cacao thread blight-causing isolate of Paramarasmius palmivorus.</title>
        <authorList>
            <person name="Baruah I.K."/>
            <person name="Bukari Y."/>
            <person name="Amoako-Attah I."/>
            <person name="Meinhardt L.W."/>
            <person name="Bailey B.A."/>
            <person name="Cohen S.P."/>
        </authorList>
    </citation>
    <scope>NUCLEOTIDE SEQUENCE [LARGE SCALE GENOMIC DNA]</scope>
    <source>
        <strain evidence="5 6">GH-12</strain>
    </source>
</reference>
<evidence type="ECO:0000313" key="5">
    <source>
        <dbReference type="EMBL" id="KAK7030852.1"/>
    </source>
</evidence>
<dbReference type="GO" id="GO:0000981">
    <property type="term" value="F:DNA-binding transcription factor activity, RNA polymerase II-specific"/>
    <property type="evidence" value="ECO:0007669"/>
    <property type="project" value="TreeGrafter"/>
</dbReference>
<dbReference type="Proteomes" id="UP001383192">
    <property type="component" value="Unassembled WGS sequence"/>
</dbReference>
<feature type="compositionally biased region" description="Polar residues" evidence="3">
    <location>
        <begin position="388"/>
        <end position="413"/>
    </location>
</feature>
<dbReference type="InterPro" id="IPR052631">
    <property type="entry name" value="Paired_homeobox_Bicoid"/>
</dbReference>
<proteinExistence type="predicted"/>
<dbReference type="PROSITE" id="PS50071">
    <property type="entry name" value="HOMEOBOX_2"/>
    <property type="match status" value="1"/>
</dbReference>
<dbReference type="AlphaFoldDB" id="A0AAW0BWE6"/>
<keyword evidence="1 2" id="KW-0238">DNA-binding</keyword>
<feature type="compositionally biased region" description="Basic and acidic residues" evidence="3">
    <location>
        <begin position="230"/>
        <end position="240"/>
    </location>
</feature>
<dbReference type="GO" id="GO:0005634">
    <property type="term" value="C:nucleus"/>
    <property type="evidence" value="ECO:0007669"/>
    <property type="project" value="UniProtKB-SubCell"/>
</dbReference>
<feature type="DNA-binding region" description="Homeobox" evidence="1">
    <location>
        <begin position="125"/>
        <end position="184"/>
    </location>
</feature>
<protein>
    <recommendedName>
        <fullName evidence="4">Homeobox domain-containing protein</fullName>
    </recommendedName>
</protein>
<dbReference type="InterPro" id="IPR009057">
    <property type="entry name" value="Homeodomain-like_sf"/>
</dbReference>
<name>A0AAW0BWE6_9AGAR</name>
<dbReference type="EMBL" id="JAYKXP010000074">
    <property type="protein sequence ID" value="KAK7030852.1"/>
    <property type="molecule type" value="Genomic_DNA"/>
</dbReference>
<evidence type="ECO:0000256" key="3">
    <source>
        <dbReference type="SAM" id="MobiDB-lite"/>
    </source>
</evidence>
<dbReference type="Gene3D" id="1.10.10.60">
    <property type="entry name" value="Homeodomain-like"/>
    <property type="match status" value="1"/>
</dbReference>
<feature type="compositionally biased region" description="Basic and acidic residues" evidence="3">
    <location>
        <begin position="25"/>
        <end position="40"/>
    </location>
</feature>
<evidence type="ECO:0000313" key="6">
    <source>
        <dbReference type="Proteomes" id="UP001383192"/>
    </source>
</evidence>